<dbReference type="OrthoDB" id="5579731at2759"/>
<gene>
    <name evidence="3" type="ORF">CLAFUR5_03880</name>
</gene>
<dbReference type="EMBL" id="CP090164">
    <property type="protein sequence ID" value="UJO14404.1"/>
    <property type="molecule type" value="Genomic_DNA"/>
</dbReference>
<dbReference type="Proteomes" id="UP000756132">
    <property type="component" value="Chromosome 2"/>
</dbReference>
<sequence length="711" mass="83443">MAATDTINGDWELPPRKKPKISELPLSSTQRASIDSMLHTFKKKGEFDALRKKAFQQYNESAKRGMFEASLRAFTAQEIDRDPIKYLKPDRRIAAPLLEGSAARGDVYGKTEQDVDAYIDQYMQNAEQALRGIRADEVGGELANEEYRKGLKSDDAYAEEADARRQDREVKYKEDEKKRAKREAQEQKKKELEMLKKKQEALMKETTKLQAEQKRRAEREAWKNAEKERERERIRKYNEDREAAKKKAEEKEQAEQEERERRRRERAEAEQKRLEAEALDLLLKEGQEMTDKSRRPELERSESMEPPPRLKHQSAPRNNASKDQMRAQGLMPTSLTLRKGDKPVVAPPTGPRASRPRSPSPARSTFSSSRRREPTPDDRRGSRLDTRRESSYRDVSAEREAWRSRRPDGRRDRSRSPVRRERDRGRDSRVRSPSRRRYDQYIAPPRGKSWNRERERERGEEGEVVERAARSKSRESYRDIFRDSNTYRPAGARRNASQSRSPPRRRERSRSRSPPRRRESRDRGGRRGRGRSPPGIDRYIPGGPAAAAAAAGKGKDDDEAPRKRARDEETDPKEKPRESTTRIRDERDRSPPRTRIRDERDRTPARTREGRNRSPDRRRRYDERERSNVGTDRWIPGGGGGARDGDDDRPRRRERSRPREDRYVPSHRERSRDRDAGRDRERSRDRERDRDDRDKGREERRPTAAKAEGED</sequence>
<reference evidence="3" key="1">
    <citation type="submission" date="2021-12" db="EMBL/GenBank/DDBJ databases">
        <authorList>
            <person name="Zaccaron A."/>
            <person name="Stergiopoulos I."/>
        </authorList>
    </citation>
    <scope>NUCLEOTIDE SEQUENCE</scope>
    <source>
        <strain evidence="3">Race5_Kim</strain>
    </source>
</reference>
<feature type="compositionally biased region" description="Low complexity" evidence="1">
    <location>
        <begin position="351"/>
        <end position="368"/>
    </location>
</feature>
<feature type="compositionally biased region" description="Basic and acidic residues" evidence="1">
    <location>
        <begin position="370"/>
        <end position="430"/>
    </location>
</feature>
<dbReference type="RefSeq" id="XP_047758770.1">
    <property type="nucleotide sequence ID" value="XM_047903028.1"/>
</dbReference>
<dbReference type="Pfam" id="PF05205">
    <property type="entry name" value="COMPASS-Shg1"/>
    <property type="match status" value="1"/>
</dbReference>
<proteinExistence type="predicted"/>
<feature type="compositionally biased region" description="Basic and acidic residues" evidence="1">
    <location>
        <begin position="553"/>
        <end position="627"/>
    </location>
</feature>
<evidence type="ECO:0000313" key="4">
    <source>
        <dbReference type="Proteomes" id="UP000756132"/>
    </source>
</evidence>
<feature type="compositionally biased region" description="Basic and acidic residues" evidence="1">
    <location>
        <begin position="146"/>
        <end position="303"/>
    </location>
</feature>
<organism evidence="3 4">
    <name type="scientific">Passalora fulva</name>
    <name type="common">Tomato leaf mold</name>
    <name type="synonym">Cladosporium fulvum</name>
    <dbReference type="NCBI Taxonomy" id="5499"/>
    <lineage>
        <taxon>Eukaryota</taxon>
        <taxon>Fungi</taxon>
        <taxon>Dikarya</taxon>
        <taxon>Ascomycota</taxon>
        <taxon>Pezizomycotina</taxon>
        <taxon>Dothideomycetes</taxon>
        <taxon>Dothideomycetidae</taxon>
        <taxon>Mycosphaerellales</taxon>
        <taxon>Mycosphaerellaceae</taxon>
        <taxon>Fulvia</taxon>
    </lineage>
</organism>
<feature type="region of interest" description="Disordered" evidence="1">
    <location>
        <begin position="146"/>
        <end position="711"/>
    </location>
</feature>
<feature type="compositionally biased region" description="Basic and acidic residues" evidence="1">
    <location>
        <begin position="643"/>
        <end position="702"/>
    </location>
</feature>
<feature type="region of interest" description="Disordered" evidence="1">
    <location>
        <begin position="1"/>
        <end position="26"/>
    </location>
</feature>
<evidence type="ECO:0000259" key="2">
    <source>
        <dbReference type="Pfam" id="PF05205"/>
    </source>
</evidence>
<dbReference type="PANTHER" id="PTHR28034">
    <property type="entry name" value="SET1 COMPLEX COMPONENT SHG1"/>
    <property type="match status" value="1"/>
</dbReference>
<name>A0A9Q8LBL7_PASFU</name>
<dbReference type="GeneID" id="71983758"/>
<evidence type="ECO:0000256" key="1">
    <source>
        <dbReference type="SAM" id="MobiDB-lite"/>
    </source>
</evidence>
<feature type="compositionally biased region" description="Basic and acidic residues" evidence="1">
    <location>
        <begin position="450"/>
        <end position="482"/>
    </location>
</feature>
<feature type="compositionally biased region" description="Basic and acidic residues" evidence="1">
    <location>
        <begin position="516"/>
        <end position="525"/>
    </location>
</feature>
<feature type="compositionally biased region" description="Basic residues" evidence="1">
    <location>
        <begin position="502"/>
        <end position="515"/>
    </location>
</feature>
<dbReference type="OMA" id="NQNQFNR"/>
<feature type="compositionally biased region" description="Low complexity" evidence="1">
    <location>
        <begin position="531"/>
        <end position="552"/>
    </location>
</feature>
<evidence type="ECO:0000313" key="3">
    <source>
        <dbReference type="EMBL" id="UJO14404.1"/>
    </source>
</evidence>
<protein>
    <recommendedName>
        <fullName evidence="2">BOD1/SHG1 domain-containing protein</fullName>
    </recommendedName>
</protein>
<keyword evidence="4" id="KW-1185">Reference proteome</keyword>
<reference evidence="3" key="2">
    <citation type="journal article" date="2022" name="Microb. Genom.">
        <title>A chromosome-scale genome assembly of the tomato pathogen Cladosporium fulvum reveals a compartmentalized genome architecture and the presence of a dispensable chromosome.</title>
        <authorList>
            <person name="Zaccaron A.Z."/>
            <person name="Chen L.H."/>
            <person name="Samaras A."/>
            <person name="Stergiopoulos I."/>
        </authorList>
    </citation>
    <scope>NUCLEOTIDE SEQUENCE</scope>
    <source>
        <strain evidence="3">Race5_Kim</strain>
    </source>
</reference>
<accession>A0A9Q8LBL7</accession>
<dbReference type="InterPro" id="IPR055264">
    <property type="entry name" value="BOD1/SHG1_dom"/>
</dbReference>
<dbReference type="KEGG" id="ffu:CLAFUR5_03880"/>
<feature type="domain" description="BOD1/SHG1" evidence="2">
    <location>
        <begin position="37"/>
        <end position="139"/>
    </location>
</feature>
<dbReference type="PANTHER" id="PTHR28034:SF1">
    <property type="entry name" value="NUCLEOMORPHIN"/>
    <property type="match status" value="1"/>
</dbReference>
<dbReference type="AlphaFoldDB" id="A0A9Q8LBL7"/>